<keyword evidence="3" id="KW-0949">S-adenosyl-L-methionine</keyword>
<evidence type="ECO:0000313" key="7">
    <source>
        <dbReference type="Proteomes" id="UP001341840"/>
    </source>
</evidence>
<dbReference type="Gene3D" id="3.40.50.150">
    <property type="entry name" value="Vaccinia Virus protein VP39"/>
    <property type="match status" value="1"/>
</dbReference>
<dbReference type="PIRSF" id="PIRSF005739">
    <property type="entry name" value="O-mtase"/>
    <property type="match status" value="1"/>
</dbReference>
<dbReference type="InterPro" id="IPR001077">
    <property type="entry name" value="COMT_C"/>
</dbReference>
<evidence type="ECO:0000256" key="1">
    <source>
        <dbReference type="ARBA" id="ARBA00022603"/>
    </source>
</evidence>
<comment type="caution">
    <text evidence="6">The sequence shown here is derived from an EMBL/GenBank/DDBJ whole genome shotgun (WGS) entry which is preliminary data.</text>
</comment>
<protein>
    <submittedName>
        <fullName evidence="6">Uncharacterized protein</fullName>
    </submittedName>
</protein>
<dbReference type="Proteomes" id="UP001341840">
    <property type="component" value="Unassembled WGS sequence"/>
</dbReference>
<sequence length="386" mass="42993">MTLPSDSDTKLELLKLQVEKEEEEEEEDAFFIAQMANTVVVPFAVRTTIELGVFEIIAKAGEGAKLSAKDIVDQIGTNNPEAATMLDRVLSLLACHSFLRCCIVQDPENPNSLHERLYSLSPVSKYFVTDADGLTFGPNLMLLLDKVLNPAWIELKGAILEGGIPFKRAYGMNTFEYTNKDPRFSEVLNKAMHSSSTILMKKILDVYRGFDHVNKLVDVGGGFGISLKLITSKYPHIQGVNFDLPHVIENAPLYAGVENIGGDMLERIPQGDAIFLKWVLHDWDDDHCLKILKNCHNAIPNNGKVIVVEKIIPIVPESTSSAVVKDSFTSDVFMMTHSPGGKERTHKDFMELAVRTGFTSISLVCCAYGLWVMEFYKNPIKPQINK</sequence>
<evidence type="ECO:0000259" key="4">
    <source>
        <dbReference type="Pfam" id="PF00891"/>
    </source>
</evidence>
<evidence type="ECO:0000313" key="6">
    <source>
        <dbReference type="EMBL" id="MED6160144.1"/>
    </source>
</evidence>
<dbReference type="Pfam" id="PF08100">
    <property type="entry name" value="Dimerisation"/>
    <property type="match status" value="1"/>
</dbReference>
<accession>A0ABU6UGH2</accession>
<dbReference type="InterPro" id="IPR036388">
    <property type="entry name" value="WH-like_DNA-bd_sf"/>
</dbReference>
<keyword evidence="7" id="KW-1185">Reference proteome</keyword>
<gene>
    <name evidence="6" type="ORF">PIB30_048624</name>
</gene>
<name>A0ABU6UGH2_9FABA</name>
<feature type="domain" description="O-methyltransferase C-terminal" evidence="4">
    <location>
        <begin position="152"/>
        <end position="358"/>
    </location>
</feature>
<reference evidence="6 7" key="1">
    <citation type="journal article" date="2023" name="Plants (Basel)">
        <title>Bridging the Gap: Combining Genomics and Transcriptomics Approaches to Understand Stylosanthes scabra, an Orphan Legume from the Brazilian Caatinga.</title>
        <authorList>
            <person name="Ferreira-Neto J.R.C."/>
            <person name="da Silva M.D."/>
            <person name="Binneck E."/>
            <person name="de Melo N.F."/>
            <person name="da Silva R.H."/>
            <person name="de Melo A.L.T.M."/>
            <person name="Pandolfi V."/>
            <person name="Bustamante F.O."/>
            <person name="Brasileiro-Vidal A.C."/>
            <person name="Benko-Iseppon A.M."/>
        </authorList>
    </citation>
    <scope>NUCLEOTIDE SEQUENCE [LARGE SCALE GENOMIC DNA]</scope>
    <source>
        <tissue evidence="6">Leaves</tissue>
    </source>
</reference>
<dbReference type="InterPro" id="IPR016461">
    <property type="entry name" value="COMT-like"/>
</dbReference>
<dbReference type="InterPro" id="IPR029063">
    <property type="entry name" value="SAM-dependent_MTases_sf"/>
</dbReference>
<dbReference type="PANTHER" id="PTHR11746">
    <property type="entry name" value="O-METHYLTRANSFERASE"/>
    <property type="match status" value="1"/>
</dbReference>
<evidence type="ECO:0000256" key="3">
    <source>
        <dbReference type="ARBA" id="ARBA00022691"/>
    </source>
</evidence>
<evidence type="ECO:0000256" key="2">
    <source>
        <dbReference type="ARBA" id="ARBA00022679"/>
    </source>
</evidence>
<keyword evidence="1" id="KW-0489">Methyltransferase</keyword>
<dbReference type="SUPFAM" id="SSF53335">
    <property type="entry name" value="S-adenosyl-L-methionine-dependent methyltransferases"/>
    <property type="match status" value="1"/>
</dbReference>
<dbReference type="EMBL" id="JASCZI010121149">
    <property type="protein sequence ID" value="MED6160144.1"/>
    <property type="molecule type" value="Genomic_DNA"/>
</dbReference>
<dbReference type="SUPFAM" id="SSF46785">
    <property type="entry name" value="Winged helix' DNA-binding domain"/>
    <property type="match status" value="1"/>
</dbReference>
<keyword evidence="2" id="KW-0808">Transferase</keyword>
<organism evidence="6 7">
    <name type="scientific">Stylosanthes scabra</name>
    <dbReference type="NCBI Taxonomy" id="79078"/>
    <lineage>
        <taxon>Eukaryota</taxon>
        <taxon>Viridiplantae</taxon>
        <taxon>Streptophyta</taxon>
        <taxon>Embryophyta</taxon>
        <taxon>Tracheophyta</taxon>
        <taxon>Spermatophyta</taxon>
        <taxon>Magnoliopsida</taxon>
        <taxon>eudicotyledons</taxon>
        <taxon>Gunneridae</taxon>
        <taxon>Pentapetalae</taxon>
        <taxon>rosids</taxon>
        <taxon>fabids</taxon>
        <taxon>Fabales</taxon>
        <taxon>Fabaceae</taxon>
        <taxon>Papilionoideae</taxon>
        <taxon>50 kb inversion clade</taxon>
        <taxon>dalbergioids sensu lato</taxon>
        <taxon>Dalbergieae</taxon>
        <taxon>Pterocarpus clade</taxon>
        <taxon>Stylosanthes</taxon>
    </lineage>
</organism>
<dbReference type="InterPro" id="IPR036390">
    <property type="entry name" value="WH_DNA-bd_sf"/>
</dbReference>
<evidence type="ECO:0000259" key="5">
    <source>
        <dbReference type="Pfam" id="PF08100"/>
    </source>
</evidence>
<dbReference type="InterPro" id="IPR012967">
    <property type="entry name" value="COMT_dimerisation"/>
</dbReference>
<feature type="domain" description="O-methyltransferase dimerisation" evidence="5">
    <location>
        <begin position="34"/>
        <end position="130"/>
    </location>
</feature>
<dbReference type="Gene3D" id="1.10.10.10">
    <property type="entry name" value="Winged helix-like DNA-binding domain superfamily/Winged helix DNA-binding domain"/>
    <property type="match status" value="1"/>
</dbReference>
<dbReference type="Pfam" id="PF00891">
    <property type="entry name" value="Methyltransf_2"/>
    <property type="match status" value="1"/>
</dbReference>
<dbReference type="PROSITE" id="PS51683">
    <property type="entry name" value="SAM_OMT_II"/>
    <property type="match status" value="1"/>
</dbReference>
<proteinExistence type="predicted"/>